<dbReference type="AlphaFoldDB" id="A0A1L7X0R1"/>
<keyword evidence="3" id="KW-1185">Reference proteome</keyword>
<dbReference type="OrthoDB" id="5215637at2759"/>
<feature type="transmembrane region" description="Helical" evidence="1">
    <location>
        <begin position="123"/>
        <end position="146"/>
    </location>
</feature>
<keyword evidence="1" id="KW-0812">Transmembrane</keyword>
<protein>
    <submittedName>
        <fullName evidence="2">Uncharacterized protein</fullName>
    </submittedName>
</protein>
<name>A0A1L7X0R1_9HELO</name>
<gene>
    <name evidence="2" type="ORF">PAC_08505</name>
</gene>
<dbReference type="EMBL" id="FJOG01000012">
    <property type="protein sequence ID" value="CZR58613.1"/>
    <property type="molecule type" value="Genomic_DNA"/>
</dbReference>
<accession>A0A1L7X0R1</accession>
<organism evidence="2 3">
    <name type="scientific">Phialocephala subalpina</name>
    <dbReference type="NCBI Taxonomy" id="576137"/>
    <lineage>
        <taxon>Eukaryota</taxon>
        <taxon>Fungi</taxon>
        <taxon>Dikarya</taxon>
        <taxon>Ascomycota</taxon>
        <taxon>Pezizomycotina</taxon>
        <taxon>Leotiomycetes</taxon>
        <taxon>Helotiales</taxon>
        <taxon>Mollisiaceae</taxon>
        <taxon>Phialocephala</taxon>
        <taxon>Phialocephala fortinii species complex</taxon>
    </lineage>
</organism>
<keyword evidence="1" id="KW-0472">Membrane</keyword>
<evidence type="ECO:0000313" key="3">
    <source>
        <dbReference type="Proteomes" id="UP000184330"/>
    </source>
</evidence>
<proteinExistence type="predicted"/>
<sequence>MTKQAETKCSTVNQNVSMCCRSSKVGGSSSDACLANGPCVNTAGSAPTYWCASCTHPTWTSLGDATKYCFRNINTAYCGTSSEITIPPLYQPSSTIGITSTATVTYTPSSTPSTQGLSAGAKAGIRVLAAVAAVMAAVGVVLFMMLRRMQRKVRIEASGVTSTILGGEEVRGNEVAKVEPELHSSSVPWELPGGNVGYFDEPHGSIEKTR</sequence>
<reference evidence="2 3" key="1">
    <citation type="submission" date="2016-03" db="EMBL/GenBank/DDBJ databases">
        <authorList>
            <person name="Ploux O."/>
        </authorList>
    </citation>
    <scope>NUCLEOTIDE SEQUENCE [LARGE SCALE GENOMIC DNA]</scope>
    <source>
        <strain evidence="2 3">UAMH 11012</strain>
    </source>
</reference>
<dbReference type="Proteomes" id="UP000184330">
    <property type="component" value="Unassembled WGS sequence"/>
</dbReference>
<evidence type="ECO:0000313" key="2">
    <source>
        <dbReference type="EMBL" id="CZR58613.1"/>
    </source>
</evidence>
<evidence type="ECO:0000256" key="1">
    <source>
        <dbReference type="SAM" id="Phobius"/>
    </source>
</evidence>
<keyword evidence="1" id="KW-1133">Transmembrane helix</keyword>